<dbReference type="InterPro" id="IPR001173">
    <property type="entry name" value="Glyco_trans_2-like"/>
</dbReference>
<dbReference type="Gene3D" id="3.90.550.10">
    <property type="entry name" value="Spore Coat Polysaccharide Biosynthesis Protein SpsA, Chain A"/>
    <property type="match status" value="1"/>
</dbReference>
<dbReference type="SUPFAM" id="SSF53448">
    <property type="entry name" value="Nucleotide-diphospho-sugar transferases"/>
    <property type="match status" value="1"/>
</dbReference>
<dbReference type="AlphaFoldDB" id="A0A8G2CJU6"/>
<keyword evidence="7" id="KW-1185">Reference proteome</keyword>
<proteinExistence type="inferred from homology"/>
<dbReference type="InterPro" id="IPR029044">
    <property type="entry name" value="Nucleotide-diphossugar_trans"/>
</dbReference>
<comment type="caution">
    <text evidence="6">The sequence shown here is derived from an EMBL/GenBank/DDBJ whole genome shotgun (WGS) entry which is preliminary data.</text>
</comment>
<comment type="similarity">
    <text evidence="1">Belongs to the glycosyltransferase 2 family.</text>
</comment>
<evidence type="ECO:0000259" key="5">
    <source>
        <dbReference type="Pfam" id="PF00535"/>
    </source>
</evidence>
<dbReference type="PANTHER" id="PTHR43179:SF12">
    <property type="entry name" value="GALACTOFURANOSYLTRANSFERASE GLFT2"/>
    <property type="match status" value="1"/>
</dbReference>
<dbReference type="RefSeq" id="WP_029311012.1">
    <property type="nucleotide sequence ID" value="NZ_FTNE01000007.1"/>
</dbReference>
<dbReference type="Proteomes" id="UP000186308">
    <property type="component" value="Unassembled WGS sequence"/>
</dbReference>
<evidence type="ECO:0000259" key="4">
    <source>
        <dbReference type="Pfam" id="PF00534"/>
    </source>
</evidence>
<dbReference type="InterPro" id="IPR001296">
    <property type="entry name" value="Glyco_trans_1"/>
</dbReference>
<evidence type="ECO:0000313" key="6">
    <source>
        <dbReference type="EMBL" id="SIQ61711.1"/>
    </source>
</evidence>
<evidence type="ECO:0000313" key="7">
    <source>
        <dbReference type="Proteomes" id="UP000186308"/>
    </source>
</evidence>
<dbReference type="PANTHER" id="PTHR43179">
    <property type="entry name" value="RHAMNOSYLTRANSFERASE WBBL"/>
    <property type="match status" value="1"/>
</dbReference>
<accession>A0A8G2CJU6</accession>
<dbReference type="GO" id="GO:0016757">
    <property type="term" value="F:glycosyltransferase activity"/>
    <property type="evidence" value="ECO:0007669"/>
    <property type="project" value="UniProtKB-KW"/>
</dbReference>
<feature type="domain" description="Glycosyltransferase 2-like" evidence="5">
    <location>
        <begin position="354"/>
        <end position="528"/>
    </location>
</feature>
<dbReference type="OrthoDB" id="9771846at2"/>
<gene>
    <name evidence="6" type="ORF">SAMN05421828_1078</name>
</gene>
<sequence>MTVSNGHVDGFIGRYVSGWALPDSLTDTCAIDIRASNGTRLASGSARRDRPDLAPLALGRIDFGFRIPLDDFGGGPLVHILADGVELPGSPLQIGDDIIDGYFKILEDRVVGWACRRSDRTGPLDLTFRTTDGVASHTLLAMPGAHDQDPGFQPCWFDSPLPDAFFSRPDLHVEMVAAGRVCASATASLPVTGFLDTITPDHCAGWLLCPDAPGRMLEIEAVIDGTVVGSAVCSLPRSDLRDTFPNNWQRGFWLKLPGTTREPADLSRLSLRLKGSTVELFNGPFVIGHRIAFVAAAKRVAARIHAQATPLAPMDRAVFQTIIRDYLVQSRTGPDHLWRPDLIAASPQPADAITILIPVYAGVDITETCIRHALADLGPSDTILIIADGPPEPGMMPMLNRFRAAARVVILENPANLGFVRSVNRGLDYCKTGDVLLLNADTCVFPGTLDRMRRALRSADDIATVTALSNNATIFSYPHPTLATTTLPDITWPELARLAADLNRDQLIDVPTGHGFCMLIRREILDHIKQLNTVFGRGYGEENELCLRATDLGFRHVAATGALVEHRESVSFGAEKADLISRNLAILGGIYPEYTPLIMAFEDADPLRAGRWQLDIARLRRTRATAAQPGRRYALIIENWLAGGTRKAAADLGTIVSYGARHPISLQCQENGALVLTCHAPLIRAVFHPGDEPVLRAMLDAAEIDLVLIHQLLGFTEAAIETLTGWAAHRKTIYYGHDFYAVCPRTTFIDAAERFCGGGTPEVCNRCLKIGGSHEASRLASLTIDDHRALFARLFANITKIITPSHDTKSYLQRAFPTVPIQPIPHPTITHTPPAPIRQGASDNIILLGGIGPHKGSRQLLEIARTARLSHPHLTFTIIGHTDIDDDLKQLGNVTILGRYTEATLPGLIDRVGGRLALFLSAWPETFSYTLSEAVNAGLIPIVPDIGAPAERIRNAGFGIIIPFPVTPADALAAIDGFDPAHPYPENARAPFADTESVALLQAEFGA</sequence>
<reference evidence="6 7" key="1">
    <citation type="submission" date="2017-01" db="EMBL/GenBank/DDBJ databases">
        <authorList>
            <person name="Varghese N."/>
            <person name="Submissions S."/>
        </authorList>
    </citation>
    <scope>NUCLEOTIDE SEQUENCE [LARGE SCALE GENOMIC DNA]</scope>
    <source>
        <strain evidence="6 7">ATCC 35905</strain>
    </source>
</reference>
<name>A0A8G2CJU6_ACIRU</name>
<keyword evidence="2" id="KW-0328">Glycosyltransferase</keyword>
<dbReference type="SUPFAM" id="SSF53756">
    <property type="entry name" value="UDP-Glycosyltransferase/glycogen phosphorylase"/>
    <property type="match status" value="1"/>
</dbReference>
<feature type="domain" description="Glycosyl transferase family 1" evidence="4">
    <location>
        <begin position="845"/>
        <end position="976"/>
    </location>
</feature>
<organism evidence="6 7">
    <name type="scientific">Acidiphilium rubrum</name>
    <dbReference type="NCBI Taxonomy" id="526"/>
    <lineage>
        <taxon>Bacteria</taxon>
        <taxon>Pseudomonadati</taxon>
        <taxon>Pseudomonadota</taxon>
        <taxon>Alphaproteobacteria</taxon>
        <taxon>Acetobacterales</taxon>
        <taxon>Acidocellaceae</taxon>
        <taxon>Acidiphilium</taxon>
    </lineage>
</organism>
<evidence type="ECO:0000256" key="2">
    <source>
        <dbReference type="ARBA" id="ARBA00022676"/>
    </source>
</evidence>
<dbReference type="Pfam" id="PF00534">
    <property type="entry name" value="Glycos_transf_1"/>
    <property type="match status" value="1"/>
</dbReference>
<evidence type="ECO:0000256" key="1">
    <source>
        <dbReference type="ARBA" id="ARBA00006739"/>
    </source>
</evidence>
<dbReference type="Pfam" id="PF00535">
    <property type="entry name" value="Glycos_transf_2"/>
    <property type="match status" value="1"/>
</dbReference>
<dbReference type="EMBL" id="FTNE01000007">
    <property type="protein sequence ID" value="SIQ61711.1"/>
    <property type="molecule type" value="Genomic_DNA"/>
</dbReference>
<keyword evidence="3 6" id="KW-0808">Transferase</keyword>
<protein>
    <submittedName>
        <fullName evidence="6">Glycosyltransferase, GT2 family</fullName>
    </submittedName>
</protein>
<dbReference type="Gene3D" id="3.40.50.2000">
    <property type="entry name" value="Glycogen Phosphorylase B"/>
    <property type="match status" value="1"/>
</dbReference>
<evidence type="ECO:0000256" key="3">
    <source>
        <dbReference type="ARBA" id="ARBA00022679"/>
    </source>
</evidence>